<evidence type="ECO:0000313" key="2">
    <source>
        <dbReference type="Proteomes" id="UP001327560"/>
    </source>
</evidence>
<organism evidence="1 2">
    <name type="scientific">Canna indica</name>
    <name type="common">Indian-shot</name>
    <dbReference type="NCBI Taxonomy" id="4628"/>
    <lineage>
        <taxon>Eukaryota</taxon>
        <taxon>Viridiplantae</taxon>
        <taxon>Streptophyta</taxon>
        <taxon>Embryophyta</taxon>
        <taxon>Tracheophyta</taxon>
        <taxon>Spermatophyta</taxon>
        <taxon>Magnoliopsida</taxon>
        <taxon>Liliopsida</taxon>
        <taxon>Zingiberales</taxon>
        <taxon>Cannaceae</taxon>
        <taxon>Canna</taxon>
    </lineage>
</organism>
<sequence>MAGSPVPGVALRQVDVSRQRRAARVLQLPHRLRQARRAVGGVQVAEALHVPLHRAGAAHPEAYRVLQISQHVVPPPEELAVVARARAALAVHHRGVRLPQEVLVAVPHEASVELQRRRERVGAHEIELPHCALHAGRAIGGAEVVPALVEPVGGRTVAVAGAVTVVGSLCSAGDDGGEERVEIVLERGVSVILRWRAAGVDEGGGSGQLLGVVREEKVQ</sequence>
<dbReference type="Proteomes" id="UP001327560">
    <property type="component" value="Chromosome 5"/>
</dbReference>
<evidence type="ECO:0000313" key="1">
    <source>
        <dbReference type="EMBL" id="WOL07570.1"/>
    </source>
</evidence>
<dbReference type="AlphaFoldDB" id="A0AAQ3KF43"/>
<protein>
    <submittedName>
        <fullName evidence="1">Uncharacterized protein</fullName>
    </submittedName>
</protein>
<gene>
    <name evidence="1" type="ORF">Cni_G16314</name>
</gene>
<name>A0AAQ3KF43_9LILI</name>
<keyword evidence="2" id="KW-1185">Reference proteome</keyword>
<accession>A0AAQ3KF43</accession>
<proteinExistence type="predicted"/>
<dbReference type="EMBL" id="CP136894">
    <property type="protein sequence ID" value="WOL07570.1"/>
    <property type="molecule type" value="Genomic_DNA"/>
</dbReference>
<reference evidence="1 2" key="1">
    <citation type="submission" date="2023-10" db="EMBL/GenBank/DDBJ databases">
        <title>Chromosome-scale genome assembly provides insights into flower coloration mechanisms of Canna indica.</title>
        <authorList>
            <person name="Li C."/>
        </authorList>
    </citation>
    <scope>NUCLEOTIDE SEQUENCE [LARGE SCALE GENOMIC DNA]</scope>
    <source>
        <tissue evidence="1">Flower</tissue>
    </source>
</reference>